<dbReference type="GO" id="GO:0008270">
    <property type="term" value="F:zinc ion binding"/>
    <property type="evidence" value="ECO:0007669"/>
    <property type="project" value="UniProtKB-KW"/>
</dbReference>
<feature type="domain" description="KEN" evidence="17">
    <location>
        <begin position="1106"/>
        <end position="1292"/>
    </location>
</feature>
<keyword evidence="11" id="KW-0479">Metal-binding</keyword>
<feature type="compositionally biased region" description="Low complexity" evidence="12">
    <location>
        <begin position="695"/>
        <end position="709"/>
    </location>
</feature>
<dbReference type="Gene3D" id="3.30.200.20">
    <property type="entry name" value="Phosphorylase Kinase, domain 1"/>
    <property type="match status" value="1"/>
</dbReference>
<comment type="caution">
    <text evidence="18">The sequence shown here is derived from an EMBL/GenBank/DDBJ whole genome shotgun (WGS) entry which is preliminary data.</text>
</comment>
<dbReference type="PROSITE" id="PS51392">
    <property type="entry name" value="KEN"/>
    <property type="match status" value="1"/>
</dbReference>
<evidence type="ECO:0000256" key="7">
    <source>
        <dbReference type="ARBA" id="ARBA00022741"/>
    </source>
</evidence>
<dbReference type="Gene3D" id="4.10.1000.10">
    <property type="entry name" value="Zinc finger, CCCH-type"/>
    <property type="match status" value="1"/>
</dbReference>
<feature type="compositionally biased region" description="Low complexity" evidence="12">
    <location>
        <begin position="1335"/>
        <end position="1346"/>
    </location>
</feature>
<feature type="region of interest" description="Disordered" evidence="12">
    <location>
        <begin position="1152"/>
        <end position="1196"/>
    </location>
</feature>
<dbReference type="SMART" id="SM00580">
    <property type="entry name" value="PUG"/>
    <property type="match status" value="1"/>
</dbReference>
<dbReference type="Gene3D" id="2.130.10.10">
    <property type="entry name" value="YVTN repeat-like/Quinoprotein amine dehydrogenase"/>
    <property type="match status" value="1"/>
</dbReference>
<dbReference type="GO" id="GO:0005524">
    <property type="term" value="F:ATP binding"/>
    <property type="evidence" value="ECO:0007669"/>
    <property type="project" value="UniProtKB-KW"/>
</dbReference>
<protein>
    <recommendedName>
        <fullName evidence="2">non-specific serine/threonine protein kinase</fullName>
        <ecNumber evidence="2">2.7.11.1</ecNumber>
    </recommendedName>
</protein>
<dbReference type="GO" id="GO:0051082">
    <property type="term" value="F:unfolded protein binding"/>
    <property type="evidence" value="ECO:0007669"/>
    <property type="project" value="TreeGrafter"/>
</dbReference>
<feature type="compositionally biased region" description="Low complexity" evidence="12">
    <location>
        <begin position="764"/>
        <end position="783"/>
    </location>
</feature>
<evidence type="ECO:0000259" key="15">
    <source>
        <dbReference type="PROSITE" id="PS50011"/>
    </source>
</evidence>
<feature type="transmembrane region" description="Helical" evidence="13">
    <location>
        <begin position="630"/>
        <end position="652"/>
    </location>
</feature>
<dbReference type="PROSITE" id="PS00108">
    <property type="entry name" value="PROTEIN_KINASE_ST"/>
    <property type="match status" value="1"/>
</dbReference>
<dbReference type="InterPro" id="IPR038357">
    <property type="entry name" value="KEN_sf"/>
</dbReference>
<feature type="region of interest" description="Disordered" evidence="12">
    <location>
        <begin position="673"/>
        <end position="783"/>
    </location>
</feature>
<dbReference type="InterPro" id="IPR045133">
    <property type="entry name" value="IRE1/2-like"/>
</dbReference>
<dbReference type="InterPro" id="IPR011009">
    <property type="entry name" value="Kinase-like_dom_sf"/>
</dbReference>
<dbReference type="Pfam" id="PF06479">
    <property type="entry name" value="Ribonuc_2-5A"/>
    <property type="match status" value="1"/>
</dbReference>
<feature type="region of interest" description="Disordered" evidence="12">
    <location>
        <begin position="492"/>
        <end position="518"/>
    </location>
</feature>
<dbReference type="PROSITE" id="PS50103">
    <property type="entry name" value="ZF_C3H1"/>
    <property type="match status" value="2"/>
</dbReference>
<dbReference type="SMART" id="SM00220">
    <property type="entry name" value="S_TKc"/>
    <property type="match status" value="1"/>
</dbReference>
<dbReference type="GO" id="GO:0004521">
    <property type="term" value="F:RNA endonuclease activity"/>
    <property type="evidence" value="ECO:0007669"/>
    <property type="project" value="InterPro"/>
</dbReference>
<evidence type="ECO:0000256" key="2">
    <source>
        <dbReference type="ARBA" id="ARBA00012513"/>
    </source>
</evidence>
<evidence type="ECO:0000313" key="19">
    <source>
        <dbReference type="Proteomes" id="UP001054857"/>
    </source>
</evidence>
<evidence type="ECO:0000256" key="1">
    <source>
        <dbReference type="ARBA" id="ARBA00004479"/>
    </source>
</evidence>
<dbReference type="EC" id="2.7.11.1" evidence="2"/>
<dbReference type="FunFam" id="3.30.200.20:FF:000077">
    <property type="entry name" value="Putative Serine/threonine-protein kinase/endoribonuclease IRE1"/>
    <property type="match status" value="1"/>
</dbReference>
<accession>A0AAD3HKH6</accession>
<gene>
    <name evidence="18" type="ORF">Agub_g5168</name>
</gene>
<feature type="region of interest" description="Disordered" evidence="12">
    <location>
        <begin position="1397"/>
        <end position="1443"/>
    </location>
</feature>
<evidence type="ECO:0000256" key="6">
    <source>
        <dbReference type="ARBA" id="ARBA00022729"/>
    </source>
</evidence>
<reference evidence="18 19" key="1">
    <citation type="journal article" date="2021" name="Sci. Rep.">
        <title>Genome sequencing of the multicellular alga Astrephomene provides insights into convergent evolution of germ-soma differentiation.</title>
        <authorList>
            <person name="Yamashita S."/>
            <person name="Yamamoto K."/>
            <person name="Matsuzaki R."/>
            <person name="Suzuki S."/>
            <person name="Yamaguchi H."/>
            <person name="Hirooka S."/>
            <person name="Minakuchi Y."/>
            <person name="Miyagishima S."/>
            <person name="Kawachi M."/>
            <person name="Toyoda A."/>
            <person name="Nozaki H."/>
        </authorList>
    </citation>
    <scope>NUCLEOTIDE SEQUENCE [LARGE SCALE GENOMIC DNA]</scope>
    <source>
        <strain evidence="18 19">NIES-4017</strain>
    </source>
</reference>
<keyword evidence="19" id="KW-1185">Reference proteome</keyword>
<dbReference type="InterPro" id="IPR000719">
    <property type="entry name" value="Prot_kinase_dom"/>
</dbReference>
<evidence type="ECO:0000256" key="10">
    <source>
        <dbReference type="ARBA" id="ARBA00022989"/>
    </source>
</evidence>
<evidence type="ECO:0000313" key="18">
    <source>
        <dbReference type="EMBL" id="GFR44013.1"/>
    </source>
</evidence>
<sequence length="1569" mass="158891">MSTTARLGIASAVLFLLSTLARAGNGLVRDGRVLTEYRPPVIESPDAALLVVTLLDGRVVAVRMDSGEVMWTYDTGTPLVTAKQAKAMVPDLRIFPGVDGRLYLYGSALATADGSTSGTKLERLPISLPELVAASPSVTHDGSLITGARSTEVLLLDRLTGKRLGGGAAAAGAGVGSGVGGAGAGPGGVGAAAAAEAGEAAGAAPGPGLGADAGVGVGSPATIGLEDRALLPLPDPDRVVVLGREDFVVRSIKSGAELWNVSFSRLVNMQPQGAAAAAAAAAAAGAAEQAAAETLGSLGQGGSRLGRDALPYFTVRADHTLQAYDPTSRIRRWALSFDAAPVGVFATRLGDTNFLDPEVRAAQRLHLHLHQQEQQQQPSPHAGGRQPQQQQVPGDGKGGKQGPGQCPDWSVGGLAALVRRQGNSGGNAGAGGGAEGGTCSPAGSDGSGSGGRGGSSGSSSQVLVGRLRGSLYALPADHVTLEEGGVQANSLALSGPASTTPLDLPQLPPSTSPASAAASAATTADKALAVIDSSSGGGGSSRTDVMTYMADVETGEGVVSGLVCPPGVHLLATLDEPKEPRGPWPWLPNAVQTSPAPQALGEGSSAQWPRLPAAAGAGAGGGRGAAADGAWWATVVVAGLAGAVVVIVVVSLRGRGKAAAAAAEMAAAKAPGATGAAAGGAGGGGQQLDVDVDAVTGGSSGSTSSVGKGRTAGGGGQQRRRKGRNTTGSAANGSGGVNGSAAAAAAAAPAPSPSSRGEEEQRRGSSSGEPLPRLSAAPAPTSDAAAQLLPSAEPRVQVRPDGSVAIGRLLVGPGILGYGSAGTVVYEGKLDGRPVAVKRLLRQFTALARKEIEVLILSDEHPNVVRCFAMEEDREFVYLALERCRSTLADFLTSPDGREQFVEAASGQPTQRCLSAMLDVCRGLAALHERGIVHRDLKPQNVLLTESSQRAKLSDMGLSKLLVPEQSSFVLYDNSHMGGYGSGAGGGGAGSSSSGGPSCGPGGSSGWQAPEQLIARGGGEARQTRSMDVFSLGCVLYYCMTGGRHPFGDSHYERDANILHGAPRLGPLAAAAGPEAAHLVGACLGKEAGRRPVLPEVLGHPLWWSDERRMAFLVDISDRIEFEDREPDTSLLEALEGFARVALAGPGLLPGEAEAPGAPCPSTSTSFGAPATAATSSSTSAPPSSLPSSSSSSPPNWGAALPAELVANLGRYRRYEYTSLRDLLRVVRNKRNHFREMPQQLQALMGPLPGGFLRFFTARFPRLLLSVYVFALRHLAVAGGGGEQQLAQYWPHAGGGQQQTGSSSGSGGQAFVQVYMAQYGPCLRTPKAPQPQQQPPAASQAVPEAVAGEEESPSGLGRVASSVTAAPSSSAGMAAGGMSNGAAATYLQTATPLLPPSAASLPPASGLQTLTPPFPNAGLLPPTLPLHPHPPAPPPPAQPATPAPAPLVLVGYEPCGEDGECHIREFPRRPGKQHCDFYVKTGHCKFGETCVFDHPLEFAVRLSSLGLPLRPSEPLCSFYLKNNDCRFGPACKFHHPMLRPVFAGSAAAASGAAGVVGIAGSEAGAVAQI</sequence>
<dbReference type="GO" id="GO:0004674">
    <property type="term" value="F:protein serine/threonine kinase activity"/>
    <property type="evidence" value="ECO:0007669"/>
    <property type="project" value="UniProtKB-KW"/>
</dbReference>
<feature type="chain" id="PRO_5042186124" description="non-specific serine/threonine protein kinase" evidence="14">
    <location>
        <begin position="24"/>
        <end position="1569"/>
    </location>
</feature>
<feature type="domain" description="C3H1-type" evidence="16">
    <location>
        <begin position="1469"/>
        <end position="1497"/>
    </location>
</feature>
<dbReference type="EMBL" id="BMAR01000006">
    <property type="protein sequence ID" value="GFR44013.1"/>
    <property type="molecule type" value="Genomic_DNA"/>
</dbReference>
<dbReference type="GO" id="GO:0006397">
    <property type="term" value="P:mRNA processing"/>
    <property type="evidence" value="ECO:0007669"/>
    <property type="project" value="InterPro"/>
</dbReference>
<dbReference type="Proteomes" id="UP001054857">
    <property type="component" value="Unassembled WGS sequence"/>
</dbReference>
<feature type="compositionally biased region" description="Gly residues" evidence="12">
    <location>
        <begin position="445"/>
        <end position="456"/>
    </location>
</feature>
<evidence type="ECO:0000256" key="14">
    <source>
        <dbReference type="SAM" id="SignalP"/>
    </source>
</evidence>
<feature type="region of interest" description="Disordered" evidence="12">
    <location>
        <begin position="369"/>
        <end position="461"/>
    </location>
</feature>
<feature type="compositionally biased region" description="Low complexity" evidence="12">
    <location>
        <begin position="1152"/>
        <end position="1195"/>
    </location>
</feature>
<feature type="compositionally biased region" description="Pro residues" evidence="12">
    <location>
        <begin position="1422"/>
        <end position="1443"/>
    </location>
</feature>
<keyword evidence="11" id="KW-0863">Zinc-finger</keyword>
<keyword evidence="5 13" id="KW-0812">Transmembrane</keyword>
<feature type="compositionally biased region" description="Polar residues" evidence="12">
    <location>
        <begin position="492"/>
        <end position="501"/>
    </location>
</feature>
<dbReference type="InterPro" id="IPR008271">
    <property type="entry name" value="Ser/Thr_kinase_AS"/>
</dbReference>
<comment type="subcellular location">
    <subcellularLocation>
        <location evidence="1">Membrane</location>
        <topology evidence="1">Single-pass type I membrane protein</topology>
    </subcellularLocation>
</comment>
<keyword evidence="6 14" id="KW-0732">Signal</keyword>
<keyword evidence="11" id="KW-0862">Zinc</keyword>
<proteinExistence type="predicted"/>
<keyword evidence="13" id="KW-0472">Membrane</keyword>
<dbReference type="SMART" id="SM00356">
    <property type="entry name" value="ZnF_C3H1"/>
    <property type="match status" value="2"/>
</dbReference>
<dbReference type="SUPFAM" id="SSF56112">
    <property type="entry name" value="Protein kinase-like (PK-like)"/>
    <property type="match status" value="1"/>
</dbReference>
<dbReference type="Pfam" id="PF00642">
    <property type="entry name" value="zf-CCCH"/>
    <property type="match status" value="2"/>
</dbReference>
<dbReference type="InterPro" id="IPR011047">
    <property type="entry name" value="Quinoprotein_ADH-like_sf"/>
</dbReference>
<feature type="compositionally biased region" description="Low complexity" evidence="12">
    <location>
        <begin position="372"/>
        <end position="394"/>
    </location>
</feature>
<keyword evidence="7" id="KW-0547">Nucleotide-binding</keyword>
<organism evidence="18 19">
    <name type="scientific">Astrephomene gubernaculifera</name>
    <dbReference type="NCBI Taxonomy" id="47775"/>
    <lineage>
        <taxon>Eukaryota</taxon>
        <taxon>Viridiplantae</taxon>
        <taxon>Chlorophyta</taxon>
        <taxon>core chlorophytes</taxon>
        <taxon>Chlorophyceae</taxon>
        <taxon>CS clade</taxon>
        <taxon>Chlamydomonadales</taxon>
        <taxon>Astrephomenaceae</taxon>
        <taxon>Astrephomene</taxon>
    </lineage>
</organism>
<feature type="signal peptide" evidence="14">
    <location>
        <begin position="1"/>
        <end position="23"/>
    </location>
</feature>
<evidence type="ECO:0000259" key="17">
    <source>
        <dbReference type="PROSITE" id="PS51392"/>
    </source>
</evidence>
<dbReference type="GO" id="GO:0036498">
    <property type="term" value="P:IRE1-mediated unfolded protein response"/>
    <property type="evidence" value="ECO:0007669"/>
    <property type="project" value="TreeGrafter"/>
</dbReference>
<feature type="zinc finger region" description="C3H1-type" evidence="11">
    <location>
        <begin position="1510"/>
        <end position="1538"/>
    </location>
</feature>
<dbReference type="InterPro" id="IPR015943">
    <property type="entry name" value="WD40/YVTN_repeat-like_dom_sf"/>
</dbReference>
<keyword evidence="4" id="KW-0808">Transferase</keyword>
<feature type="domain" description="Protein kinase" evidence="15">
    <location>
        <begin position="810"/>
        <end position="1103"/>
    </location>
</feature>
<dbReference type="CDD" id="cd10422">
    <property type="entry name" value="RNase_Ire1"/>
    <property type="match status" value="1"/>
</dbReference>
<dbReference type="PANTHER" id="PTHR13954:SF6">
    <property type="entry name" value="NON-SPECIFIC SERINE_THREONINE PROTEIN KINASE"/>
    <property type="match status" value="1"/>
</dbReference>
<evidence type="ECO:0000256" key="9">
    <source>
        <dbReference type="ARBA" id="ARBA00022840"/>
    </source>
</evidence>
<dbReference type="InterPro" id="IPR000571">
    <property type="entry name" value="Znf_CCCH"/>
</dbReference>
<dbReference type="InterPro" id="IPR010513">
    <property type="entry name" value="KEN_dom"/>
</dbReference>
<evidence type="ECO:0000256" key="11">
    <source>
        <dbReference type="PROSITE-ProRule" id="PRU00723"/>
    </source>
</evidence>
<dbReference type="PROSITE" id="PS50011">
    <property type="entry name" value="PROTEIN_KINASE_DOM"/>
    <property type="match status" value="1"/>
</dbReference>
<dbReference type="Gene3D" id="1.10.510.10">
    <property type="entry name" value="Transferase(Phosphotransferase) domain 1"/>
    <property type="match status" value="1"/>
</dbReference>
<feature type="compositionally biased region" description="Low complexity" evidence="12">
    <location>
        <begin position="739"/>
        <end position="755"/>
    </location>
</feature>
<feature type="region of interest" description="Disordered" evidence="12">
    <location>
        <begin position="1323"/>
        <end position="1363"/>
    </location>
</feature>
<evidence type="ECO:0000256" key="8">
    <source>
        <dbReference type="ARBA" id="ARBA00022777"/>
    </source>
</evidence>
<keyword evidence="8" id="KW-0418">Kinase</keyword>
<name>A0AAD3HKH6_9CHLO</name>
<evidence type="ECO:0000259" key="16">
    <source>
        <dbReference type="PROSITE" id="PS50103"/>
    </source>
</evidence>
<keyword evidence="9" id="KW-0067">ATP-binding</keyword>
<dbReference type="Gene3D" id="1.20.1440.180">
    <property type="entry name" value="KEN domain"/>
    <property type="match status" value="1"/>
</dbReference>
<evidence type="ECO:0000256" key="12">
    <source>
        <dbReference type="SAM" id="MobiDB-lite"/>
    </source>
</evidence>
<dbReference type="GO" id="GO:1990604">
    <property type="term" value="C:IRE1-TRAF2-ASK1 complex"/>
    <property type="evidence" value="ECO:0007669"/>
    <property type="project" value="TreeGrafter"/>
</dbReference>
<evidence type="ECO:0000256" key="3">
    <source>
        <dbReference type="ARBA" id="ARBA00022527"/>
    </source>
</evidence>
<dbReference type="SUPFAM" id="SSF50998">
    <property type="entry name" value="Quinoprotein alcohol dehydrogenase-like"/>
    <property type="match status" value="1"/>
</dbReference>
<evidence type="ECO:0000256" key="13">
    <source>
        <dbReference type="SAM" id="Phobius"/>
    </source>
</evidence>
<evidence type="ECO:0000256" key="4">
    <source>
        <dbReference type="ARBA" id="ARBA00022679"/>
    </source>
</evidence>
<feature type="region of interest" description="Disordered" evidence="12">
    <location>
        <begin position="983"/>
        <end position="1010"/>
    </location>
</feature>
<keyword evidence="10 13" id="KW-1133">Transmembrane helix</keyword>
<feature type="domain" description="C3H1-type" evidence="16">
    <location>
        <begin position="1510"/>
        <end position="1538"/>
    </location>
</feature>
<keyword evidence="3" id="KW-0723">Serine/threonine-protein kinase</keyword>
<evidence type="ECO:0000256" key="5">
    <source>
        <dbReference type="ARBA" id="ARBA00022692"/>
    </source>
</evidence>
<dbReference type="Pfam" id="PF00069">
    <property type="entry name" value="Pkinase"/>
    <property type="match status" value="1"/>
</dbReference>
<feature type="compositionally biased region" description="Gly residues" evidence="12">
    <location>
        <begin position="677"/>
        <end position="686"/>
    </location>
</feature>
<feature type="zinc finger region" description="C3H1-type" evidence="11">
    <location>
        <begin position="1469"/>
        <end position="1497"/>
    </location>
</feature>
<feature type="compositionally biased region" description="Gly residues" evidence="12">
    <location>
        <begin position="423"/>
        <end position="436"/>
    </location>
</feature>
<dbReference type="PANTHER" id="PTHR13954">
    <property type="entry name" value="IRE1-RELATED"/>
    <property type="match status" value="1"/>
</dbReference>